<accession>A0A0K0ETE4</accession>
<evidence type="ECO:0000313" key="2">
    <source>
        <dbReference type="WBParaSite" id="SSTP_0001271900.1"/>
    </source>
</evidence>
<feature type="compositionally biased region" description="Basic residues" evidence="1">
    <location>
        <begin position="1"/>
        <end position="10"/>
    </location>
</feature>
<organism evidence="2">
    <name type="scientific">Strongyloides stercoralis</name>
    <name type="common">Threadworm</name>
    <dbReference type="NCBI Taxonomy" id="6248"/>
    <lineage>
        <taxon>Eukaryota</taxon>
        <taxon>Metazoa</taxon>
        <taxon>Ecdysozoa</taxon>
        <taxon>Nematoda</taxon>
        <taxon>Chromadorea</taxon>
        <taxon>Rhabditida</taxon>
        <taxon>Tylenchina</taxon>
        <taxon>Panagrolaimomorpha</taxon>
        <taxon>Strongyloidoidea</taxon>
        <taxon>Strongyloididae</taxon>
        <taxon>Strongyloides</taxon>
    </lineage>
</organism>
<dbReference type="WBParaSite" id="SSTP_0001271900.1">
    <property type="protein sequence ID" value="SSTP_0001271900.1"/>
    <property type="gene ID" value="SSTP_0001271900"/>
</dbReference>
<protein>
    <submittedName>
        <fullName evidence="2">Uncharacterized protein</fullName>
    </submittedName>
</protein>
<name>A0A0K0ETE4_STRER</name>
<proteinExistence type="predicted"/>
<sequence length="27" mass="2965">MNSSQKKRLHVFGSAPVEQQPPIPSTT</sequence>
<evidence type="ECO:0000256" key="1">
    <source>
        <dbReference type="SAM" id="MobiDB-lite"/>
    </source>
</evidence>
<reference evidence="2" key="1">
    <citation type="submission" date="2015-08" db="UniProtKB">
        <authorList>
            <consortium name="WormBaseParasite"/>
        </authorList>
    </citation>
    <scope>IDENTIFICATION</scope>
</reference>
<feature type="region of interest" description="Disordered" evidence="1">
    <location>
        <begin position="1"/>
        <end position="27"/>
    </location>
</feature>
<dbReference type="AlphaFoldDB" id="A0A0K0ETE4"/>